<keyword evidence="4" id="KW-1185">Reference proteome</keyword>
<comment type="caution">
    <text evidence="3">The sequence shown here is derived from an EMBL/GenBank/DDBJ whole genome shotgun (WGS) entry which is preliminary data.</text>
</comment>
<feature type="compositionally biased region" description="Polar residues" evidence="1">
    <location>
        <begin position="177"/>
        <end position="190"/>
    </location>
</feature>
<evidence type="ECO:0000313" key="4">
    <source>
        <dbReference type="Proteomes" id="UP000271974"/>
    </source>
</evidence>
<sequence length="212" mass="22889">MRRQLRLLLLLLSLTLLVHGHQRPAGSLEDDQQGDQGENSLEGDSTFTLHRDGGRETNILTKMADSLREIASRASSMVFLSGTVAREEAQTGGTDVTKTGMQGRLSGFLGDGNDVTSGDATSKGKMALMDGRNDVKVDDSGSESDMRDHISEIWKQTKEKSPKMTSKVHGHGPNPPTANGQASAVMSDQQLIGEPWSGQTLEQQGEGFSKRH</sequence>
<organism evidence="3 4">
    <name type="scientific">Elysia chlorotica</name>
    <name type="common">Eastern emerald elysia</name>
    <name type="synonym">Sea slug</name>
    <dbReference type="NCBI Taxonomy" id="188477"/>
    <lineage>
        <taxon>Eukaryota</taxon>
        <taxon>Metazoa</taxon>
        <taxon>Spiralia</taxon>
        <taxon>Lophotrochozoa</taxon>
        <taxon>Mollusca</taxon>
        <taxon>Gastropoda</taxon>
        <taxon>Heterobranchia</taxon>
        <taxon>Euthyneura</taxon>
        <taxon>Panpulmonata</taxon>
        <taxon>Sacoglossa</taxon>
        <taxon>Placobranchoidea</taxon>
        <taxon>Plakobranchidae</taxon>
        <taxon>Elysia</taxon>
    </lineage>
</organism>
<proteinExistence type="predicted"/>
<name>A0A3S1BVX9_ELYCH</name>
<feature type="region of interest" description="Disordered" evidence="1">
    <location>
        <begin position="23"/>
        <end position="54"/>
    </location>
</feature>
<evidence type="ECO:0000256" key="2">
    <source>
        <dbReference type="SAM" id="SignalP"/>
    </source>
</evidence>
<evidence type="ECO:0000313" key="3">
    <source>
        <dbReference type="EMBL" id="RUS76200.1"/>
    </source>
</evidence>
<keyword evidence="2" id="KW-0732">Signal</keyword>
<feature type="chain" id="PRO_5018688364" evidence="2">
    <location>
        <begin position="21"/>
        <end position="212"/>
    </location>
</feature>
<dbReference type="AlphaFoldDB" id="A0A3S1BVX9"/>
<feature type="non-terminal residue" evidence="3">
    <location>
        <position position="212"/>
    </location>
</feature>
<feature type="signal peptide" evidence="2">
    <location>
        <begin position="1"/>
        <end position="20"/>
    </location>
</feature>
<feature type="compositionally biased region" description="Polar residues" evidence="1">
    <location>
        <begin position="34"/>
        <end position="48"/>
    </location>
</feature>
<reference evidence="3 4" key="1">
    <citation type="submission" date="2019-01" db="EMBL/GenBank/DDBJ databases">
        <title>A draft genome assembly of the solar-powered sea slug Elysia chlorotica.</title>
        <authorList>
            <person name="Cai H."/>
            <person name="Li Q."/>
            <person name="Fang X."/>
            <person name="Li J."/>
            <person name="Curtis N.E."/>
            <person name="Altenburger A."/>
            <person name="Shibata T."/>
            <person name="Feng M."/>
            <person name="Maeda T."/>
            <person name="Schwartz J.A."/>
            <person name="Shigenobu S."/>
            <person name="Lundholm N."/>
            <person name="Nishiyama T."/>
            <person name="Yang H."/>
            <person name="Hasebe M."/>
            <person name="Li S."/>
            <person name="Pierce S.K."/>
            <person name="Wang J."/>
        </authorList>
    </citation>
    <scope>NUCLEOTIDE SEQUENCE [LARGE SCALE GENOMIC DNA]</scope>
    <source>
        <strain evidence="3">EC2010</strain>
        <tissue evidence="3">Whole organism of an adult</tissue>
    </source>
</reference>
<dbReference type="Proteomes" id="UP000271974">
    <property type="component" value="Unassembled WGS sequence"/>
</dbReference>
<evidence type="ECO:0000256" key="1">
    <source>
        <dbReference type="SAM" id="MobiDB-lite"/>
    </source>
</evidence>
<dbReference type="EMBL" id="RQTK01000681">
    <property type="protein sequence ID" value="RUS76200.1"/>
    <property type="molecule type" value="Genomic_DNA"/>
</dbReference>
<gene>
    <name evidence="3" type="ORF">EGW08_016044</name>
</gene>
<protein>
    <submittedName>
        <fullName evidence="3">Uncharacterized protein</fullName>
    </submittedName>
</protein>
<accession>A0A3S1BVX9</accession>
<feature type="region of interest" description="Disordered" evidence="1">
    <location>
        <begin position="156"/>
        <end position="212"/>
    </location>
</feature>